<evidence type="ECO:0000313" key="2">
    <source>
        <dbReference type="Proteomes" id="UP000003688"/>
    </source>
</evidence>
<dbReference type="Proteomes" id="UP000003688">
    <property type="component" value="Unassembled WGS sequence"/>
</dbReference>
<accession>B9XR34</accession>
<evidence type="ECO:0000313" key="1">
    <source>
        <dbReference type="EMBL" id="EEF57730.1"/>
    </source>
</evidence>
<dbReference type="STRING" id="320771.Cflav_PD0792"/>
<dbReference type="AlphaFoldDB" id="B9XR34"/>
<dbReference type="EMBL" id="ABOX02000059">
    <property type="protein sequence ID" value="EEF57730.1"/>
    <property type="molecule type" value="Genomic_DNA"/>
</dbReference>
<protein>
    <submittedName>
        <fullName evidence="1">Uncharacterized protein</fullName>
    </submittedName>
</protein>
<reference evidence="1 2" key="1">
    <citation type="journal article" date="2011" name="J. Bacteriol.">
        <title>Genome sequence of 'Pedosphaera parvula' Ellin514, an aerobic Verrucomicrobial isolate from pasture soil.</title>
        <authorList>
            <person name="Kant R."/>
            <person name="van Passel M.W."/>
            <person name="Sangwan P."/>
            <person name="Palva A."/>
            <person name="Lucas S."/>
            <person name="Copeland A."/>
            <person name="Lapidus A."/>
            <person name="Glavina Del Rio T."/>
            <person name="Dalin E."/>
            <person name="Tice H."/>
            <person name="Bruce D."/>
            <person name="Goodwin L."/>
            <person name="Pitluck S."/>
            <person name="Chertkov O."/>
            <person name="Larimer F.W."/>
            <person name="Land M.L."/>
            <person name="Hauser L."/>
            <person name="Brettin T.S."/>
            <person name="Detter J.C."/>
            <person name="Han S."/>
            <person name="de Vos W.M."/>
            <person name="Janssen P.H."/>
            <person name="Smidt H."/>
        </authorList>
    </citation>
    <scope>NUCLEOTIDE SEQUENCE [LARGE SCALE GENOMIC DNA]</scope>
    <source>
        <strain evidence="1 2">Ellin514</strain>
    </source>
</reference>
<organism evidence="1 2">
    <name type="scientific">Pedosphaera parvula (strain Ellin514)</name>
    <dbReference type="NCBI Taxonomy" id="320771"/>
    <lineage>
        <taxon>Bacteria</taxon>
        <taxon>Pseudomonadati</taxon>
        <taxon>Verrucomicrobiota</taxon>
        <taxon>Pedosphaerae</taxon>
        <taxon>Pedosphaerales</taxon>
        <taxon>Pedosphaeraceae</taxon>
        <taxon>Pedosphaera</taxon>
    </lineage>
</organism>
<keyword evidence="2" id="KW-1185">Reference proteome</keyword>
<comment type="caution">
    <text evidence="1">The sequence shown here is derived from an EMBL/GenBank/DDBJ whole genome shotgun (WGS) entry which is preliminary data.</text>
</comment>
<sequence length="184" mass="20252">MELSIGKLPDKLKAATASAAKSVGVENPPVWQNTQEVATINLLNLPSLCLFLDHVAKIEGFKDSNQALKSTRLKNLPWWETSIWLPLLFDPRPEPTVDSLGSRSFLGSCPGLISELEDIQKKSDLDLGVTPPGYEEMRAAPEKTQRSGFTLHGDHRAAIQWVWKGLYDGAQLALRNSAPMIGFS</sequence>
<name>B9XR34_PEDPL</name>
<gene>
    <name evidence="1" type="ORF">Cflav_PD0792</name>
</gene>
<proteinExistence type="predicted"/>
<dbReference type="RefSeq" id="WP_007418269.1">
    <property type="nucleotide sequence ID" value="NZ_ABOX02000059.1"/>
</dbReference>